<dbReference type="SUPFAM" id="SSF51445">
    <property type="entry name" value="(Trans)glycosidases"/>
    <property type="match status" value="1"/>
</dbReference>
<organism evidence="1 2">
    <name type="scientific">Parapedobacter deserti</name>
    <dbReference type="NCBI Taxonomy" id="1912957"/>
    <lineage>
        <taxon>Bacteria</taxon>
        <taxon>Pseudomonadati</taxon>
        <taxon>Bacteroidota</taxon>
        <taxon>Sphingobacteriia</taxon>
        <taxon>Sphingobacteriales</taxon>
        <taxon>Sphingobacteriaceae</taxon>
        <taxon>Parapedobacter</taxon>
    </lineage>
</organism>
<evidence type="ECO:0000313" key="1">
    <source>
        <dbReference type="EMBL" id="MFC3196179.1"/>
    </source>
</evidence>
<dbReference type="Proteomes" id="UP001595526">
    <property type="component" value="Unassembled WGS sequence"/>
</dbReference>
<dbReference type="InterPro" id="IPR017853">
    <property type="entry name" value="GH"/>
</dbReference>
<sequence length="480" mass="54788">MLGVNAFEWNFGDQRIPTHPDHTFFFKPFSSFRHYLDWRQIENDEGKYRYNPSARGNWKYDEIYQWCKEQDIMVLVCLKTIPDWLNATYPPEKRDSENVPAPYGADLSDPKSYIKFAQLGFQFAARYGANKDVDPSLVHVDPKPHYDPNEVKIGLNLIRYIECNNEPDRWWKPKKVAQQTGSEYAANMSAFYDGHKGTLGPGVGVKAADPTMTVVMGGIAAEPDFVNEMIAWCETHRGRKADGTIDLCFDVLNYHHYSNNKHETHNREKQRGVAPEISLSPGVAKRFLSFAEKDLPGIEVWNTEIGYDVNQRSSQKAIPIKGKSALVTHADWSIRSALMYARAGISKLFYYMLYDVSAKSTTQYMSSGFVDKVDGNTSRPAWYYLLQAKNLIGEYYYRGTINEDPIVDVYQRDEQTIYVLTVPDEIGREETYKLQVGKVSQVKIHELNPDSDRMNTQTVAVSGGELAIKVTETPVFVELL</sequence>
<comment type="caution">
    <text evidence="1">The sequence shown here is derived from an EMBL/GenBank/DDBJ whole genome shotgun (WGS) entry which is preliminary data.</text>
</comment>
<name>A0ABV7JDW2_9SPHI</name>
<accession>A0ABV7JDW2</accession>
<gene>
    <name evidence="1" type="ORF">ACFOET_01000</name>
</gene>
<dbReference type="RefSeq" id="WP_379018643.1">
    <property type="nucleotide sequence ID" value="NZ_JBHRTA010000004.1"/>
</dbReference>
<dbReference type="InterPro" id="IPR051923">
    <property type="entry name" value="Glycosyl_Hydrolase_39"/>
</dbReference>
<keyword evidence="2" id="KW-1185">Reference proteome</keyword>
<dbReference type="PANTHER" id="PTHR12631:SF10">
    <property type="entry name" value="BETA-XYLOSIDASE-LIKE PROTEIN-RELATED"/>
    <property type="match status" value="1"/>
</dbReference>
<protein>
    <recommendedName>
        <fullName evidence="3">Glycoside hydrolase family 42 N-terminal domain-containing protein</fullName>
    </recommendedName>
</protein>
<evidence type="ECO:0000313" key="2">
    <source>
        <dbReference type="Proteomes" id="UP001595526"/>
    </source>
</evidence>
<dbReference type="Gene3D" id="3.20.20.80">
    <property type="entry name" value="Glycosidases"/>
    <property type="match status" value="1"/>
</dbReference>
<dbReference type="PANTHER" id="PTHR12631">
    <property type="entry name" value="ALPHA-L-IDURONIDASE"/>
    <property type="match status" value="1"/>
</dbReference>
<dbReference type="EMBL" id="JBHRTA010000004">
    <property type="protein sequence ID" value="MFC3196179.1"/>
    <property type="molecule type" value="Genomic_DNA"/>
</dbReference>
<evidence type="ECO:0008006" key="3">
    <source>
        <dbReference type="Google" id="ProtNLM"/>
    </source>
</evidence>
<proteinExistence type="predicted"/>
<reference evidence="2" key="1">
    <citation type="journal article" date="2019" name="Int. J. Syst. Evol. Microbiol.">
        <title>The Global Catalogue of Microorganisms (GCM) 10K type strain sequencing project: providing services to taxonomists for standard genome sequencing and annotation.</title>
        <authorList>
            <consortium name="The Broad Institute Genomics Platform"/>
            <consortium name="The Broad Institute Genome Sequencing Center for Infectious Disease"/>
            <person name="Wu L."/>
            <person name="Ma J."/>
        </authorList>
    </citation>
    <scope>NUCLEOTIDE SEQUENCE [LARGE SCALE GENOMIC DNA]</scope>
    <source>
        <strain evidence="2">KCTC 52416</strain>
    </source>
</reference>